<dbReference type="EMBL" id="OY660885">
    <property type="protein sequence ID" value="CAJ1084319.1"/>
    <property type="molecule type" value="Genomic_DNA"/>
</dbReference>
<reference evidence="2" key="1">
    <citation type="submission" date="2023-08" db="EMBL/GenBank/DDBJ databases">
        <authorList>
            <person name="Alioto T."/>
            <person name="Alioto T."/>
            <person name="Gomez Garrido J."/>
        </authorList>
    </citation>
    <scope>NUCLEOTIDE SEQUENCE</scope>
</reference>
<dbReference type="AlphaFoldDB" id="A0AAV1HGH5"/>
<dbReference type="Proteomes" id="UP001178508">
    <property type="component" value="Chromosome 22"/>
</dbReference>
<feature type="compositionally biased region" description="Polar residues" evidence="1">
    <location>
        <begin position="86"/>
        <end position="106"/>
    </location>
</feature>
<evidence type="ECO:0000313" key="2">
    <source>
        <dbReference type="EMBL" id="CAJ1084319.1"/>
    </source>
</evidence>
<protein>
    <submittedName>
        <fullName evidence="2">Uncharacterized protein</fullName>
    </submittedName>
</protein>
<evidence type="ECO:0000256" key="1">
    <source>
        <dbReference type="SAM" id="MobiDB-lite"/>
    </source>
</evidence>
<evidence type="ECO:0000313" key="3">
    <source>
        <dbReference type="Proteomes" id="UP001178508"/>
    </source>
</evidence>
<feature type="region of interest" description="Disordered" evidence="1">
    <location>
        <begin position="85"/>
        <end position="106"/>
    </location>
</feature>
<gene>
    <name evidence="2" type="ORF">XNOV1_A018191</name>
</gene>
<accession>A0AAV1HGH5</accession>
<sequence length="106" mass="11853">MSLSLPEPSAHDPIVPKRRPLKPNIPKTNILEHDIRTPPPQSRVLKNVNVVLNHHDSRTRTLTSNVGSFCEMCRKRRHQCEVTVMAESTRSTEAESQSGFTSGEPG</sequence>
<keyword evidence="3" id="KW-1185">Reference proteome</keyword>
<organism evidence="2 3">
    <name type="scientific">Xyrichtys novacula</name>
    <name type="common">Pearly razorfish</name>
    <name type="synonym">Hemipteronotus novacula</name>
    <dbReference type="NCBI Taxonomy" id="13765"/>
    <lineage>
        <taxon>Eukaryota</taxon>
        <taxon>Metazoa</taxon>
        <taxon>Chordata</taxon>
        <taxon>Craniata</taxon>
        <taxon>Vertebrata</taxon>
        <taxon>Euteleostomi</taxon>
        <taxon>Actinopterygii</taxon>
        <taxon>Neopterygii</taxon>
        <taxon>Teleostei</taxon>
        <taxon>Neoteleostei</taxon>
        <taxon>Acanthomorphata</taxon>
        <taxon>Eupercaria</taxon>
        <taxon>Labriformes</taxon>
        <taxon>Labridae</taxon>
        <taxon>Xyrichtys</taxon>
    </lineage>
</organism>
<feature type="region of interest" description="Disordered" evidence="1">
    <location>
        <begin position="1"/>
        <end position="41"/>
    </location>
</feature>
<name>A0AAV1HGH5_XYRNO</name>
<proteinExistence type="predicted"/>